<dbReference type="InterPro" id="IPR027417">
    <property type="entry name" value="P-loop_NTPase"/>
</dbReference>
<sequence>MINEDHRPVLIVIAGPNGSDKTTITSRILHHEWMELLFRMSEGEVIKQYTSEIPEWAETIYHQGNI</sequence>
<name>A0A0K1NHJ0_9BACT</name>
<evidence type="ECO:0000313" key="1">
    <source>
        <dbReference type="EMBL" id="AKU68557.1"/>
    </source>
</evidence>
<dbReference type="STRING" id="1236517.ADJ77_01470"/>
<evidence type="ECO:0000313" key="2">
    <source>
        <dbReference type="Proteomes" id="UP000060345"/>
    </source>
</evidence>
<dbReference type="KEGG" id="pfus:ADJ77_01470"/>
<proteinExistence type="predicted"/>
<reference evidence="1 2" key="1">
    <citation type="submission" date="2015-07" db="EMBL/GenBank/DDBJ databases">
        <authorList>
            <person name="Noorani M."/>
        </authorList>
    </citation>
    <scope>NUCLEOTIDE SEQUENCE [LARGE SCALE GENOMIC DNA]</scope>
    <source>
        <strain evidence="1 2">W1435</strain>
    </source>
</reference>
<dbReference type="Proteomes" id="UP000060345">
    <property type="component" value="Chromosome 1"/>
</dbReference>
<gene>
    <name evidence="1" type="ORF">ADJ77_01470</name>
</gene>
<dbReference type="AlphaFoldDB" id="A0A0K1NHJ0"/>
<accession>A0A0K1NHJ0</accession>
<organism evidence="1 2">
    <name type="scientific">Prevotella fusca JCM 17724</name>
    <dbReference type="NCBI Taxonomy" id="1236517"/>
    <lineage>
        <taxon>Bacteria</taxon>
        <taxon>Pseudomonadati</taxon>
        <taxon>Bacteroidota</taxon>
        <taxon>Bacteroidia</taxon>
        <taxon>Bacteroidales</taxon>
        <taxon>Prevotellaceae</taxon>
        <taxon>Prevotella</taxon>
    </lineage>
</organism>
<protein>
    <submittedName>
        <fullName evidence="1">Uncharacterized protein</fullName>
    </submittedName>
</protein>
<dbReference type="EMBL" id="CP012074">
    <property type="protein sequence ID" value="AKU68557.1"/>
    <property type="molecule type" value="Genomic_DNA"/>
</dbReference>
<dbReference type="SUPFAM" id="SSF52540">
    <property type="entry name" value="P-loop containing nucleoside triphosphate hydrolases"/>
    <property type="match status" value="1"/>
</dbReference>